<accession>A0ABV4AIU8</accession>
<protein>
    <submittedName>
        <fullName evidence="1">Uncharacterized protein</fullName>
    </submittedName>
</protein>
<dbReference type="RefSeq" id="WP_369455702.1">
    <property type="nucleotide sequence ID" value="NZ_JBGCUO010000001.1"/>
</dbReference>
<proteinExistence type="predicted"/>
<comment type="caution">
    <text evidence="1">The sequence shown here is derived from an EMBL/GenBank/DDBJ whole genome shotgun (WGS) entry which is preliminary data.</text>
</comment>
<name>A0ABV4AIU8_9GAMM</name>
<evidence type="ECO:0000313" key="2">
    <source>
        <dbReference type="Proteomes" id="UP001562065"/>
    </source>
</evidence>
<gene>
    <name evidence="1" type="ORF">AB5I84_09945</name>
</gene>
<sequence>MRQIRIASINVPDDGLRLFKSLLALRPEEWVWVPAEQAQWWVVDGDLPLPEGAVAAAGERVVLAMVSHFAKLPSPQWTFLAKPLKSALLMKVLTHHLGETGGEPASGSEIGTVQLTRWPCVTRFEVTPALIYWCRVLTRRPVPYVQLLAAIPETTLQALLADARTHGYLRTALAEPDEALPPATASGRWQRLWRKWSGRA</sequence>
<keyword evidence="2" id="KW-1185">Reference proteome</keyword>
<dbReference type="Proteomes" id="UP001562065">
    <property type="component" value="Unassembled WGS sequence"/>
</dbReference>
<reference evidence="1 2" key="1">
    <citation type="submission" date="2024-07" db="EMBL/GenBank/DDBJ databases">
        <authorList>
            <person name="Ren Q."/>
        </authorList>
    </citation>
    <scope>NUCLEOTIDE SEQUENCE [LARGE SCALE GENOMIC DNA]</scope>
    <source>
        <strain evidence="1 2">REN37</strain>
    </source>
</reference>
<evidence type="ECO:0000313" key="1">
    <source>
        <dbReference type="EMBL" id="MEY1662467.1"/>
    </source>
</evidence>
<dbReference type="EMBL" id="JBGCUO010000001">
    <property type="protein sequence ID" value="MEY1662467.1"/>
    <property type="molecule type" value="Genomic_DNA"/>
</dbReference>
<organism evidence="1 2">
    <name type="scientific">Isoalcanivorax beigongshangi</name>
    <dbReference type="NCBI Taxonomy" id="3238810"/>
    <lineage>
        <taxon>Bacteria</taxon>
        <taxon>Pseudomonadati</taxon>
        <taxon>Pseudomonadota</taxon>
        <taxon>Gammaproteobacteria</taxon>
        <taxon>Oceanospirillales</taxon>
        <taxon>Alcanivoracaceae</taxon>
        <taxon>Isoalcanivorax</taxon>
    </lineage>
</organism>